<dbReference type="Proteomes" id="UP001305647">
    <property type="component" value="Unassembled WGS sequence"/>
</dbReference>
<dbReference type="AlphaFoldDB" id="A0AAN6PVP8"/>
<evidence type="ECO:0000313" key="1">
    <source>
        <dbReference type="EMBL" id="KAK4096226.1"/>
    </source>
</evidence>
<accession>A0AAN6PVP8</accession>
<gene>
    <name evidence="1" type="ORF">N658DRAFT_400361</name>
</gene>
<sequence length="182" mass="20374">SPFCDAIISLRFADGLPLNIHRSIILLQCSKLGLLIDSSTKTINLRRFSGIAGHGLVSYLYSGAYGLLNNSPTLDIELYKLKSKFEIYALARTIEFDGLEEQVRDDIERTADGLDIFTAINAVNETYPTLIGNDTWFPRWIRSLIKKTFEDPKKLSLIPLAADFGDGCSILKLLFGCMLETY</sequence>
<reference evidence="1" key="1">
    <citation type="journal article" date="2023" name="Mol. Phylogenet. Evol.">
        <title>Genome-scale phylogeny and comparative genomics of the fungal order Sordariales.</title>
        <authorList>
            <person name="Hensen N."/>
            <person name="Bonometti L."/>
            <person name="Westerberg I."/>
            <person name="Brannstrom I.O."/>
            <person name="Guillou S."/>
            <person name="Cros-Aarteil S."/>
            <person name="Calhoun S."/>
            <person name="Haridas S."/>
            <person name="Kuo A."/>
            <person name="Mondo S."/>
            <person name="Pangilinan J."/>
            <person name="Riley R."/>
            <person name="LaButti K."/>
            <person name="Andreopoulos B."/>
            <person name="Lipzen A."/>
            <person name="Chen C."/>
            <person name="Yan M."/>
            <person name="Daum C."/>
            <person name="Ng V."/>
            <person name="Clum A."/>
            <person name="Steindorff A."/>
            <person name="Ohm R.A."/>
            <person name="Martin F."/>
            <person name="Silar P."/>
            <person name="Natvig D.O."/>
            <person name="Lalanne C."/>
            <person name="Gautier V."/>
            <person name="Ament-Velasquez S.L."/>
            <person name="Kruys A."/>
            <person name="Hutchinson M.I."/>
            <person name="Powell A.J."/>
            <person name="Barry K."/>
            <person name="Miller A.N."/>
            <person name="Grigoriev I.V."/>
            <person name="Debuchy R."/>
            <person name="Gladieux P."/>
            <person name="Hiltunen Thoren M."/>
            <person name="Johannesson H."/>
        </authorList>
    </citation>
    <scope>NUCLEOTIDE SEQUENCE</scope>
    <source>
        <strain evidence="1">CBS 757.83</strain>
    </source>
</reference>
<proteinExistence type="predicted"/>
<keyword evidence="2" id="KW-1185">Reference proteome</keyword>
<protein>
    <submittedName>
        <fullName evidence="1">Uncharacterized protein</fullName>
    </submittedName>
</protein>
<reference evidence="1" key="2">
    <citation type="submission" date="2023-05" db="EMBL/GenBank/DDBJ databases">
        <authorList>
            <consortium name="Lawrence Berkeley National Laboratory"/>
            <person name="Steindorff A."/>
            <person name="Hensen N."/>
            <person name="Bonometti L."/>
            <person name="Westerberg I."/>
            <person name="Brannstrom I.O."/>
            <person name="Guillou S."/>
            <person name="Cros-Aarteil S."/>
            <person name="Calhoun S."/>
            <person name="Haridas S."/>
            <person name="Kuo A."/>
            <person name="Mondo S."/>
            <person name="Pangilinan J."/>
            <person name="Riley R."/>
            <person name="Labutti K."/>
            <person name="Andreopoulos B."/>
            <person name="Lipzen A."/>
            <person name="Chen C."/>
            <person name="Yanf M."/>
            <person name="Daum C."/>
            <person name="Ng V."/>
            <person name="Clum A."/>
            <person name="Ohm R."/>
            <person name="Martin F."/>
            <person name="Silar P."/>
            <person name="Natvig D."/>
            <person name="Lalanne C."/>
            <person name="Gautier V."/>
            <person name="Ament-Velasquez S.L."/>
            <person name="Kruys A."/>
            <person name="Hutchinson M.I."/>
            <person name="Powell A.J."/>
            <person name="Barry K."/>
            <person name="Miller A.N."/>
            <person name="Grigoriev I.V."/>
            <person name="Debuchy R."/>
            <person name="Gladieux P."/>
            <person name="Thoren M.H."/>
            <person name="Johannesson H."/>
        </authorList>
    </citation>
    <scope>NUCLEOTIDE SEQUENCE</scope>
    <source>
        <strain evidence="1">CBS 757.83</strain>
    </source>
</reference>
<dbReference type="EMBL" id="MU863728">
    <property type="protein sequence ID" value="KAK4096226.1"/>
    <property type="molecule type" value="Genomic_DNA"/>
</dbReference>
<feature type="non-terminal residue" evidence="1">
    <location>
        <position position="182"/>
    </location>
</feature>
<organism evidence="1 2">
    <name type="scientific">Parathielavia hyrcaniae</name>
    <dbReference type="NCBI Taxonomy" id="113614"/>
    <lineage>
        <taxon>Eukaryota</taxon>
        <taxon>Fungi</taxon>
        <taxon>Dikarya</taxon>
        <taxon>Ascomycota</taxon>
        <taxon>Pezizomycotina</taxon>
        <taxon>Sordariomycetes</taxon>
        <taxon>Sordariomycetidae</taxon>
        <taxon>Sordariales</taxon>
        <taxon>Chaetomiaceae</taxon>
        <taxon>Parathielavia</taxon>
    </lineage>
</organism>
<name>A0AAN6PVP8_9PEZI</name>
<comment type="caution">
    <text evidence="1">The sequence shown here is derived from an EMBL/GenBank/DDBJ whole genome shotgun (WGS) entry which is preliminary data.</text>
</comment>
<feature type="non-terminal residue" evidence="1">
    <location>
        <position position="1"/>
    </location>
</feature>
<evidence type="ECO:0000313" key="2">
    <source>
        <dbReference type="Proteomes" id="UP001305647"/>
    </source>
</evidence>